<evidence type="ECO:0000313" key="2">
    <source>
        <dbReference type="Proteomes" id="UP000321424"/>
    </source>
</evidence>
<dbReference type="SUPFAM" id="SSF55961">
    <property type="entry name" value="Bet v1-like"/>
    <property type="match status" value="1"/>
</dbReference>
<dbReference type="Proteomes" id="UP000321424">
    <property type="component" value="Unassembled WGS sequence"/>
</dbReference>
<gene>
    <name evidence="1" type="ORF">NN4_25670</name>
</gene>
<organism evidence="1 2">
    <name type="scientific">Nocardia ninae NBRC 108245</name>
    <dbReference type="NCBI Taxonomy" id="1210091"/>
    <lineage>
        <taxon>Bacteria</taxon>
        <taxon>Bacillati</taxon>
        <taxon>Actinomycetota</taxon>
        <taxon>Actinomycetes</taxon>
        <taxon>Mycobacteriales</taxon>
        <taxon>Nocardiaceae</taxon>
        <taxon>Nocardia</taxon>
    </lineage>
</organism>
<name>A0A511MD82_9NOCA</name>
<dbReference type="RefSeq" id="WP_147130103.1">
    <property type="nucleotide sequence ID" value="NZ_BJXA01000013.1"/>
</dbReference>
<dbReference type="Pfam" id="PF10604">
    <property type="entry name" value="Polyketide_cyc2"/>
    <property type="match status" value="1"/>
</dbReference>
<sequence length="148" mass="16097">MRTFDLSAEMVIDRPASTVWALLADYANDSAWRTGVVAMTAEPPGIATPGTRTDEELRLAGRTWHNGGEVVTVDPGVRMTWRTTSGADAEGARMVRPLTPDRCLARLELRVTPHGLQRAFGPLLAYMLRRNLAHDLATLRGLAESTGG</sequence>
<keyword evidence="2" id="KW-1185">Reference proteome</keyword>
<dbReference type="EMBL" id="BJXA01000013">
    <property type="protein sequence ID" value="GEM38048.1"/>
    <property type="molecule type" value="Genomic_DNA"/>
</dbReference>
<dbReference type="InterPro" id="IPR019587">
    <property type="entry name" value="Polyketide_cyclase/dehydratase"/>
</dbReference>
<dbReference type="Gene3D" id="3.30.530.20">
    <property type="match status" value="1"/>
</dbReference>
<evidence type="ECO:0008006" key="3">
    <source>
        <dbReference type="Google" id="ProtNLM"/>
    </source>
</evidence>
<dbReference type="OrthoDB" id="2898773at2"/>
<protein>
    <recommendedName>
        <fullName evidence="3">Polyketide cyclase</fullName>
    </recommendedName>
</protein>
<comment type="caution">
    <text evidence="1">The sequence shown here is derived from an EMBL/GenBank/DDBJ whole genome shotgun (WGS) entry which is preliminary data.</text>
</comment>
<reference evidence="1 2" key="1">
    <citation type="submission" date="2019-07" db="EMBL/GenBank/DDBJ databases">
        <title>Whole genome shotgun sequence of Nocardia ninae NBRC 108245.</title>
        <authorList>
            <person name="Hosoyama A."/>
            <person name="Uohara A."/>
            <person name="Ohji S."/>
            <person name="Ichikawa N."/>
        </authorList>
    </citation>
    <scope>NUCLEOTIDE SEQUENCE [LARGE SCALE GENOMIC DNA]</scope>
    <source>
        <strain evidence="1 2">NBRC 108245</strain>
    </source>
</reference>
<dbReference type="AlphaFoldDB" id="A0A511MD82"/>
<proteinExistence type="predicted"/>
<accession>A0A511MD82</accession>
<evidence type="ECO:0000313" key="1">
    <source>
        <dbReference type="EMBL" id="GEM38048.1"/>
    </source>
</evidence>
<dbReference type="InterPro" id="IPR023393">
    <property type="entry name" value="START-like_dom_sf"/>
</dbReference>